<feature type="region of interest" description="Disordered" evidence="7">
    <location>
        <begin position="235"/>
        <end position="277"/>
    </location>
</feature>
<feature type="domain" description="Golgin subfamily A member 7/ERF4" evidence="8">
    <location>
        <begin position="349"/>
        <end position="465"/>
    </location>
</feature>
<protein>
    <recommendedName>
        <fullName evidence="4">Ras modification protein ERF4</fullName>
    </recommendedName>
</protein>
<feature type="region of interest" description="Disordered" evidence="7">
    <location>
        <begin position="33"/>
        <end position="80"/>
    </location>
</feature>
<feature type="compositionally biased region" description="Low complexity" evidence="7">
    <location>
        <begin position="235"/>
        <end position="259"/>
    </location>
</feature>
<comment type="subcellular location">
    <subcellularLocation>
        <location evidence="1">Endoplasmic reticulum membrane</location>
        <topology evidence="1">Peripheral membrane protein</topology>
    </subcellularLocation>
</comment>
<feature type="region of interest" description="Disordered" evidence="7">
    <location>
        <begin position="200"/>
        <end position="219"/>
    </location>
</feature>
<evidence type="ECO:0000256" key="5">
    <source>
        <dbReference type="ARBA" id="ARBA00022824"/>
    </source>
</evidence>
<gene>
    <name evidence="9" type="ORF">K402DRAFT_449034</name>
</gene>
<feature type="region of interest" description="Disordered" evidence="7">
    <location>
        <begin position="93"/>
        <end position="147"/>
    </location>
</feature>
<feature type="compositionally biased region" description="Polar residues" evidence="7">
    <location>
        <begin position="109"/>
        <end position="124"/>
    </location>
</feature>
<comment type="similarity">
    <text evidence="2">Belongs to the ERF4 family.</text>
</comment>
<feature type="compositionally biased region" description="Low complexity" evidence="7">
    <location>
        <begin position="174"/>
        <end position="184"/>
    </location>
</feature>
<dbReference type="GO" id="GO:0006612">
    <property type="term" value="P:protein targeting to membrane"/>
    <property type="evidence" value="ECO:0007669"/>
    <property type="project" value="TreeGrafter"/>
</dbReference>
<dbReference type="GO" id="GO:0005789">
    <property type="term" value="C:endoplasmic reticulum membrane"/>
    <property type="evidence" value="ECO:0007669"/>
    <property type="project" value="UniProtKB-SubCell"/>
</dbReference>
<feature type="compositionally biased region" description="Low complexity" evidence="7">
    <location>
        <begin position="47"/>
        <end position="60"/>
    </location>
</feature>
<dbReference type="PANTHER" id="PTHR13254:SF0">
    <property type="entry name" value="GOLGIN SUBFAMILY A MEMBER 7_ERF4 DOMAIN-CONTAINING PROTEIN"/>
    <property type="match status" value="1"/>
</dbReference>
<dbReference type="OrthoDB" id="5377273at2759"/>
<dbReference type="AlphaFoldDB" id="A0A6G1GM77"/>
<organism evidence="9 10">
    <name type="scientific">Aulographum hederae CBS 113979</name>
    <dbReference type="NCBI Taxonomy" id="1176131"/>
    <lineage>
        <taxon>Eukaryota</taxon>
        <taxon>Fungi</taxon>
        <taxon>Dikarya</taxon>
        <taxon>Ascomycota</taxon>
        <taxon>Pezizomycotina</taxon>
        <taxon>Dothideomycetes</taxon>
        <taxon>Pleosporomycetidae</taxon>
        <taxon>Aulographales</taxon>
        <taxon>Aulographaceae</taxon>
    </lineage>
</organism>
<evidence type="ECO:0000259" key="8">
    <source>
        <dbReference type="Pfam" id="PF10256"/>
    </source>
</evidence>
<proteinExistence type="inferred from homology"/>
<feature type="region of interest" description="Disordered" evidence="7">
    <location>
        <begin position="291"/>
        <end position="318"/>
    </location>
</feature>
<evidence type="ECO:0000256" key="4">
    <source>
        <dbReference type="ARBA" id="ARBA00018463"/>
    </source>
</evidence>
<feature type="region of interest" description="Disordered" evidence="7">
    <location>
        <begin position="472"/>
        <end position="506"/>
    </location>
</feature>
<feature type="compositionally biased region" description="Basic and acidic residues" evidence="7">
    <location>
        <begin position="492"/>
        <end position="506"/>
    </location>
</feature>
<sequence>MAWETPGRREICISAETSSAVCSPSTPETTVTTASAVKQKASQTPKAQASSHHAALAPAPELQPPTLPSPTFQPPSEQPARWSLTNRIFNLASLTSPRNRAPASRLWNPVNSSPRTPTTPQQFPNIPVDNPLQQPAGGASPGGREEYPLLTLPEQTRNRLSLQGAQVGPDFENRSSNGNNSRTSIGLPRNSVNKKSAIEDTTAGAESTEGTSSKAPSASARTFFAIPSSTHYPYTTTSASSSEAGPGPSTMASAAARAAGVVEHQPSTDPEATAPATHRLRSQISRASLPASLHTNTPGDEHPDPLHPAHTVDEDGEEEEYVWGPSHPCFPHVNPHVPIASPLHQTTRIIRVRRDWLMAGDTAPTFANLYPEVLDPLVSEQEFRGVIKHVNETLVDAFSPWSGRAWLDAILGVATFWAWDDLGMTGVKGKLDRLERWLEEWNQRVGEREGVKVIPLRRTGYLTLDIQMPDPHIGAEDDMNMSPNPASPAATRRSEHPHTELPLHFL</sequence>
<evidence type="ECO:0000313" key="9">
    <source>
        <dbReference type="EMBL" id="KAF1981828.1"/>
    </source>
</evidence>
<feature type="compositionally biased region" description="Polar residues" evidence="7">
    <location>
        <begin position="204"/>
        <end position="219"/>
    </location>
</feature>
<evidence type="ECO:0000313" key="10">
    <source>
        <dbReference type="Proteomes" id="UP000800041"/>
    </source>
</evidence>
<dbReference type="Proteomes" id="UP000800041">
    <property type="component" value="Unassembled WGS sequence"/>
</dbReference>
<feature type="compositionally biased region" description="Polar residues" evidence="7">
    <location>
        <begin position="33"/>
        <end position="46"/>
    </location>
</feature>
<dbReference type="PANTHER" id="PTHR13254">
    <property type="entry name" value="GOLGI AUTOANTIGEN, GOLGIN SUBFAMILY A, 7"/>
    <property type="match status" value="1"/>
</dbReference>
<evidence type="ECO:0000256" key="2">
    <source>
        <dbReference type="ARBA" id="ARBA00007732"/>
    </source>
</evidence>
<evidence type="ECO:0000256" key="3">
    <source>
        <dbReference type="ARBA" id="ARBA00011396"/>
    </source>
</evidence>
<feature type="region of interest" description="Disordered" evidence="7">
    <location>
        <begin position="167"/>
        <end position="195"/>
    </location>
</feature>
<evidence type="ECO:0000256" key="1">
    <source>
        <dbReference type="ARBA" id="ARBA00004406"/>
    </source>
</evidence>
<dbReference type="InterPro" id="IPR051371">
    <property type="entry name" value="Ras_palmitoyltransferase"/>
</dbReference>
<evidence type="ECO:0000256" key="7">
    <source>
        <dbReference type="SAM" id="MobiDB-lite"/>
    </source>
</evidence>
<keyword evidence="5" id="KW-0256">Endoplasmic reticulum</keyword>
<dbReference type="GO" id="GO:0031211">
    <property type="term" value="C:endoplasmic reticulum palmitoyltransferase complex"/>
    <property type="evidence" value="ECO:0007669"/>
    <property type="project" value="TreeGrafter"/>
</dbReference>
<feature type="compositionally biased region" description="Basic and acidic residues" evidence="7">
    <location>
        <begin position="299"/>
        <end position="313"/>
    </location>
</feature>
<accession>A0A6G1GM77</accession>
<comment type="subunit">
    <text evidence="3">Interacts with ERF2.</text>
</comment>
<keyword evidence="10" id="KW-1185">Reference proteome</keyword>
<dbReference type="Pfam" id="PF10256">
    <property type="entry name" value="Erf4"/>
    <property type="match status" value="1"/>
</dbReference>
<dbReference type="InterPro" id="IPR019383">
    <property type="entry name" value="Golgin_A_7/ERF4"/>
</dbReference>
<keyword evidence="6" id="KW-0472">Membrane</keyword>
<dbReference type="EMBL" id="ML977193">
    <property type="protein sequence ID" value="KAF1981828.1"/>
    <property type="molecule type" value="Genomic_DNA"/>
</dbReference>
<reference evidence="9" key="1">
    <citation type="journal article" date="2020" name="Stud. Mycol.">
        <title>101 Dothideomycetes genomes: a test case for predicting lifestyles and emergence of pathogens.</title>
        <authorList>
            <person name="Haridas S."/>
            <person name="Albert R."/>
            <person name="Binder M."/>
            <person name="Bloem J."/>
            <person name="Labutti K."/>
            <person name="Salamov A."/>
            <person name="Andreopoulos B."/>
            <person name="Baker S."/>
            <person name="Barry K."/>
            <person name="Bills G."/>
            <person name="Bluhm B."/>
            <person name="Cannon C."/>
            <person name="Castanera R."/>
            <person name="Culley D."/>
            <person name="Daum C."/>
            <person name="Ezra D."/>
            <person name="Gonzalez J."/>
            <person name="Henrissat B."/>
            <person name="Kuo A."/>
            <person name="Liang C."/>
            <person name="Lipzen A."/>
            <person name="Lutzoni F."/>
            <person name="Magnuson J."/>
            <person name="Mondo S."/>
            <person name="Nolan M."/>
            <person name="Ohm R."/>
            <person name="Pangilinan J."/>
            <person name="Park H.-J."/>
            <person name="Ramirez L."/>
            <person name="Alfaro M."/>
            <person name="Sun H."/>
            <person name="Tritt A."/>
            <person name="Yoshinaga Y."/>
            <person name="Zwiers L.-H."/>
            <person name="Turgeon B."/>
            <person name="Goodwin S."/>
            <person name="Spatafora J."/>
            <person name="Crous P."/>
            <person name="Grigoriev I."/>
        </authorList>
    </citation>
    <scope>NUCLEOTIDE SEQUENCE</scope>
    <source>
        <strain evidence="9">CBS 113979</strain>
    </source>
</reference>
<feature type="compositionally biased region" description="Pro residues" evidence="7">
    <location>
        <begin position="61"/>
        <end position="77"/>
    </location>
</feature>
<evidence type="ECO:0000256" key="6">
    <source>
        <dbReference type="ARBA" id="ARBA00023136"/>
    </source>
</evidence>
<name>A0A6G1GM77_9PEZI</name>